<evidence type="ECO:0000313" key="3">
    <source>
        <dbReference type="EMBL" id="BAS96873.1"/>
    </source>
</evidence>
<reference evidence="4" key="1">
    <citation type="journal article" date="2005" name="Nature">
        <title>The map-based sequence of the rice genome.</title>
        <authorList>
            <consortium name="International rice genome sequencing project (IRGSP)"/>
            <person name="Matsumoto T."/>
            <person name="Wu J."/>
            <person name="Kanamori H."/>
            <person name="Katayose Y."/>
            <person name="Fujisawa M."/>
            <person name="Namiki N."/>
            <person name="Mizuno H."/>
            <person name="Yamamoto K."/>
            <person name="Antonio B.A."/>
            <person name="Baba T."/>
            <person name="Sakata K."/>
            <person name="Nagamura Y."/>
            <person name="Aoki H."/>
            <person name="Arikawa K."/>
            <person name="Arita K."/>
            <person name="Bito T."/>
            <person name="Chiden Y."/>
            <person name="Fujitsuka N."/>
            <person name="Fukunaka R."/>
            <person name="Hamada M."/>
            <person name="Harada C."/>
            <person name="Hayashi A."/>
            <person name="Hijishita S."/>
            <person name="Honda M."/>
            <person name="Hosokawa S."/>
            <person name="Ichikawa Y."/>
            <person name="Idonuma A."/>
            <person name="Iijima M."/>
            <person name="Ikeda M."/>
            <person name="Ikeno M."/>
            <person name="Ito K."/>
            <person name="Ito S."/>
            <person name="Ito T."/>
            <person name="Ito Y."/>
            <person name="Ito Y."/>
            <person name="Iwabuchi A."/>
            <person name="Kamiya K."/>
            <person name="Karasawa W."/>
            <person name="Kurita K."/>
            <person name="Katagiri S."/>
            <person name="Kikuta A."/>
            <person name="Kobayashi H."/>
            <person name="Kobayashi N."/>
            <person name="Machita K."/>
            <person name="Maehara T."/>
            <person name="Masukawa M."/>
            <person name="Mizubayashi T."/>
            <person name="Mukai Y."/>
            <person name="Nagasaki H."/>
            <person name="Nagata Y."/>
            <person name="Naito S."/>
            <person name="Nakashima M."/>
            <person name="Nakama Y."/>
            <person name="Nakamichi Y."/>
            <person name="Nakamura M."/>
            <person name="Meguro A."/>
            <person name="Negishi M."/>
            <person name="Ohta I."/>
            <person name="Ohta T."/>
            <person name="Okamoto M."/>
            <person name="Ono N."/>
            <person name="Saji S."/>
            <person name="Sakaguchi M."/>
            <person name="Sakai K."/>
            <person name="Shibata M."/>
            <person name="Shimokawa T."/>
            <person name="Song J."/>
            <person name="Takazaki Y."/>
            <person name="Terasawa K."/>
            <person name="Tsugane M."/>
            <person name="Tsuji K."/>
            <person name="Ueda S."/>
            <person name="Waki K."/>
            <person name="Yamagata H."/>
            <person name="Yamamoto M."/>
            <person name="Yamamoto S."/>
            <person name="Yamane H."/>
            <person name="Yoshiki S."/>
            <person name="Yoshihara R."/>
            <person name="Yukawa K."/>
            <person name="Zhong H."/>
            <person name="Yano M."/>
            <person name="Yuan Q."/>
            <person name="Ouyang S."/>
            <person name="Liu J."/>
            <person name="Jones K.M."/>
            <person name="Gansberger K."/>
            <person name="Moffat K."/>
            <person name="Hill J."/>
            <person name="Bera J."/>
            <person name="Fadrosh D."/>
            <person name="Jin S."/>
            <person name="Johri S."/>
            <person name="Kim M."/>
            <person name="Overton L."/>
            <person name="Reardon M."/>
            <person name="Tsitrin T."/>
            <person name="Vuong H."/>
            <person name="Weaver B."/>
            <person name="Ciecko A."/>
            <person name="Tallon L."/>
            <person name="Jackson J."/>
            <person name="Pai G."/>
            <person name="Aken S.V."/>
            <person name="Utterback T."/>
            <person name="Reidmuller S."/>
            <person name="Feldblyum T."/>
            <person name="Hsiao J."/>
            <person name="Zismann V."/>
            <person name="Iobst S."/>
            <person name="de Vazeille A.R."/>
            <person name="Buell C.R."/>
            <person name="Ying K."/>
            <person name="Li Y."/>
            <person name="Lu T."/>
            <person name="Huang Y."/>
            <person name="Zhao Q."/>
            <person name="Feng Q."/>
            <person name="Zhang L."/>
            <person name="Zhu J."/>
            <person name="Weng Q."/>
            <person name="Mu J."/>
            <person name="Lu Y."/>
            <person name="Fan D."/>
            <person name="Liu Y."/>
            <person name="Guan J."/>
            <person name="Zhang Y."/>
            <person name="Yu S."/>
            <person name="Liu X."/>
            <person name="Zhang Y."/>
            <person name="Hong G."/>
            <person name="Han B."/>
            <person name="Choisne N."/>
            <person name="Demange N."/>
            <person name="Orjeda G."/>
            <person name="Samain S."/>
            <person name="Cattolico L."/>
            <person name="Pelletier E."/>
            <person name="Couloux A."/>
            <person name="Segurens B."/>
            <person name="Wincker P."/>
            <person name="D'Hont A."/>
            <person name="Scarpelli C."/>
            <person name="Weissenbach J."/>
            <person name="Salanoubat M."/>
            <person name="Quetier F."/>
            <person name="Yu Y."/>
            <person name="Kim H.R."/>
            <person name="Rambo T."/>
            <person name="Currie J."/>
            <person name="Collura K."/>
            <person name="Luo M."/>
            <person name="Yang T."/>
            <person name="Ammiraju J.S.S."/>
            <person name="Engler F."/>
            <person name="Soderlund C."/>
            <person name="Wing R.A."/>
            <person name="Palmer L.E."/>
            <person name="de la Bastide M."/>
            <person name="Spiegel L."/>
            <person name="Nascimento L."/>
            <person name="Zutavern T."/>
            <person name="O'Shaughnessy A."/>
            <person name="Dike S."/>
            <person name="Dedhia N."/>
            <person name="Preston R."/>
            <person name="Balija V."/>
            <person name="McCombie W.R."/>
            <person name="Chow T."/>
            <person name="Chen H."/>
            <person name="Chung M."/>
            <person name="Chen C."/>
            <person name="Shaw J."/>
            <person name="Wu H."/>
            <person name="Hsiao K."/>
            <person name="Chao Y."/>
            <person name="Chu M."/>
            <person name="Cheng C."/>
            <person name="Hour A."/>
            <person name="Lee P."/>
            <person name="Lin S."/>
            <person name="Lin Y."/>
            <person name="Liou J."/>
            <person name="Liu S."/>
            <person name="Hsing Y."/>
            <person name="Raghuvanshi S."/>
            <person name="Mohanty A."/>
            <person name="Bharti A.K."/>
            <person name="Gaur A."/>
            <person name="Gupta V."/>
            <person name="Kumar D."/>
            <person name="Ravi V."/>
            <person name="Vij S."/>
            <person name="Kapur A."/>
            <person name="Khurana P."/>
            <person name="Khurana P."/>
            <person name="Khurana J.P."/>
            <person name="Tyagi A.K."/>
            <person name="Gaikwad K."/>
            <person name="Singh A."/>
            <person name="Dalal V."/>
            <person name="Srivastava S."/>
            <person name="Dixit A."/>
            <person name="Pal A.K."/>
            <person name="Ghazi I.A."/>
            <person name="Yadav M."/>
            <person name="Pandit A."/>
            <person name="Bhargava A."/>
            <person name="Sureshbabu K."/>
            <person name="Batra K."/>
            <person name="Sharma T.R."/>
            <person name="Mohapatra T."/>
            <person name="Singh N.K."/>
            <person name="Messing J."/>
            <person name="Nelson A.B."/>
            <person name="Fuks G."/>
            <person name="Kavchok S."/>
            <person name="Keizer G."/>
            <person name="Linton E."/>
            <person name="Llaca V."/>
            <person name="Song R."/>
            <person name="Tanyolac B."/>
            <person name="Young S."/>
            <person name="Ho-Il K."/>
            <person name="Hahn J.H."/>
            <person name="Sangsakoo G."/>
            <person name="Vanavichit A."/>
            <person name="de Mattos Luiz.A.T."/>
            <person name="Zimmer P.D."/>
            <person name="Malone G."/>
            <person name="Dellagostin O."/>
            <person name="de Oliveira A.C."/>
            <person name="Bevan M."/>
            <person name="Bancroft I."/>
            <person name="Minx P."/>
            <person name="Cordum H."/>
            <person name="Wilson R."/>
            <person name="Cheng Z."/>
            <person name="Jin W."/>
            <person name="Jiang J."/>
            <person name="Leong S.A."/>
            <person name="Iwama H."/>
            <person name="Gojobori T."/>
            <person name="Itoh T."/>
            <person name="Niimura Y."/>
            <person name="Fujii Y."/>
            <person name="Habara T."/>
            <person name="Sakai H."/>
            <person name="Sato Y."/>
            <person name="Wilson G."/>
            <person name="Kumar K."/>
            <person name="McCouch S."/>
            <person name="Juretic N."/>
            <person name="Hoen D."/>
            <person name="Wright S."/>
            <person name="Bruskiewich R."/>
            <person name="Bureau T."/>
            <person name="Miyao A."/>
            <person name="Hirochika H."/>
            <person name="Nishikawa T."/>
            <person name="Kadowaki K."/>
            <person name="Sugiura M."/>
            <person name="Burr B."/>
            <person name="Sasaki T."/>
        </authorList>
    </citation>
    <scope>NUCLEOTIDE SEQUENCE [LARGE SCALE GENOMIC DNA]</scope>
    <source>
        <strain evidence="4">cv. Nipponbare</strain>
    </source>
</reference>
<evidence type="ECO:0000313" key="4">
    <source>
        <dbReference type="Proteomes" id="UP000059680"/>
    </source>
</evidence>
<organism evidence="3 4">
    <name type="scientific">Oryza sativa subsp. japonica</name>
    <name type="common">Rice</name>
    <dbReference type="NCBI Taxonomy" id="39947"/>
    <lineage>
        <taxon>Eukaryota</taxon>
        <taxon>Viridiplantae</taxon>
        <taxon>Streptophyta</taxon>
        <taxon>Embryophyta</taxon>
        <taxon>Tracheophyta</taxon>
        <taxon>Spermatophyta</taxon>
        <taxon>Magnoliopsida</taxon>
        <taxon>Liliopsida</taxon>
        <taxon>Poales</taxon>
        <taxon>Poaceae</taxon>
        <taxon>BOP clade</taxon>
        <taxon>Oryzoideae</taxon>
        <taxon>Oryzeae</taxon>
        <taxon>Oryzinae</taxon>
        <taxon>Oryza</taxon>
        <taxon>Oryza sativa</taxon>
    </lineage>
</organism>
<reference evidence="3 4" key="3">
    <citation type="journal article" date="2013" name="Rice">
        <title>Improvement of the Oryza sativa Nipponbare reference genome using next generation sequence and optical map data.</title>
        <authorList>
            <person name="Kawahara Y."/>
            <person name="de la Bastide M."/>
            <person name="Hamilton J.P."/>
            <person name="Kanamori H."/>
            <person name="McCombie W.R."/>
            <person name="Ouyang S."/>
            <person name="Schwartz D.C."/>
            <person name="Tanaka T."/>
            <person name="Wu J."/>
            <person name="Zhou S."/>
            <person name="Childs K.L."/>
            <person name="Davidson R.M."/>
            <person name="Lin H."/>
            <person name="Quesada-Ocampo L."/>
            <person name="Vaillancourt B."/>
            <person name="Sakai H."/>
            <person name="Lee S.S."/>
            <person name="Kim J."/>
            <person name="Numa H."/>
            <person name="Itoh T."/>
            <person name="Buell C.R."/>
            <person name="Matsumoto T."/>
        </authorList>
    </citation>
    <scope>NUCLEOTIDE SEQUENCE [LARGE SCALE GENOMIC DNA]</scope>
    <source>
        <strain evidence="4">cv. Nipponbare</strain>
    </source>
</reference>
<dbReference type="Gramene" id="Os06t0226083-00">
    <property type="protein sequence ID" value="Os06t0226083-00"/>
    <property type="gene ID" value="Os06g0226083"/>
</dbReference>
<proteinExistence type="predicted"/>
<keyword evidence="4" id="KW-1185">Reference proteome</keyword>
<feature type="compositionally biased region" description="Low complexity" evidence="1">
    <location>
        <begin position="117"/>
        <end position="130"/>
    </location>
</feature>
<feature type="transmembrane region" description="Helical" evidence="2">
    <location>
        <begin position="27"/>
        <end position="47"/>
    </location>
</feature>
<gene>
    <name evidence="3" type="ordered locus">Os06g0226083</name>
    <name evidence="3" type="ORF">OSNPB_060226083</name>
</gene>
<keyword evidence="2" id="KW-0472">Membrane</keyword>
<dbReference type="EMBL" id="AP014962">
    <property type="protein sequence ID" value="BAS96873.1"/>
    <property type="molecule type" value="Genomic_DNA"/>
</dbReference>
<dbReference type="InParanoid" id="A0A0N7KLT0"/>
<reference evidence="3 4" key="2">
    <citation type="journal article" date="2013" name="Plant Cell Physiol.">
        <title>Rice Annotation Project Database (RAP-DB): an integrative and interactive database for rice genomics.</title>
        <authorList>
            <person name="Sakai H."/>
            <person name="Lee S.S."/>
            <person name="Tanaka T."/>
            <person name="Numa H."/>
            <person name="Kim J."/>
            <person name="Kawahara Y."/>
            <person name="Wakimoto H."/>
            <person name="Yang C.C."/>
            <person name="Iwamoto M."/>
            <person name="Abe T."/>
            <person name="Yamada Y."/>
            <person name="Muto A."/>
            <person name="Inokuchi H."/>
            <person name="Ikemura T."/>
            <person name="Matsumoto T."/>
            <person name="Sasaki T."/>
            <person name="Itoh T."/>
        </authorList>
    </citation>
    <scope>NUCLEOTIDE SEQUENCE [LARGE SCALE GENOMIC DNA]</scope>
    <source>
        <strain evidence="4">cv. Nipponbare</strain>
    </source>
</reference>
<accession>A0A0N7KLT0</accession>
<name>A0A0N7KLT0_ORYSJ</name>
<evidence type="ECO:0000256" key="1">
    <source>
        <dbReference type="SAM" id="MobiDB-lite"/>
    </source>
</evidence>
<protein>
    <submittedName>
        <fullName evidence="3">Os06g0226083 protein</fullName>
    </submittedName>
</protein>
<dbReference type="AlphaFoldDB" id="A0A0N7KLT0"/>
<evidence type="ECO:0000256" key="2">
    <source>
        <dbReference type="SAM" id="Phobius"/>
    </source>
</evidence>
<feature type="region of interest" description="Disordered" evidence="1">
    <location>
        <begin position="95"/>
        <end position="130"/>
    </location>
</feature>
<sequence length="130" mass="13391">MEAVAQQSSYVWRMPRRLVRYTTTRRALSGGGGGGAFLASFASISFWNKMIRARTTPGNFWISPFLLSSSSAAAAASRGGDSGGSSSTAFLKAARTSGSNAGDPGADFTCRSPPWPSTTTSSSSSSSSSS</sequence>
<keyword evidence="2" id="KW-1133">Transmembrane helix</keyword>
<dbReference type="Proteomes" id="UP000059680">
    <property type="component" value="Chromosome 6"/>
</dbReference>
<keyword evidence="2" id="KW-0812">Transmembrane</keyword>
<dbReference type="PaxDb" id="39947-A0A0N7KLT0"/>